<sequence length="54" mass="5376">MTTGRRRLAVPVGSLARLIVTGAAVLAVTWCGSVPASAAAGTSQVRAGSHDRDG</sequence>
<keyword evidence="2" id="KW-1185">Reference proteome</keyword>
<dbReference type="EMBL" id="JAWJZF010000161">
    <property type="protein sequence ID" value="MDX2290914.1"/>
    <property type="molecule type" value="Genomic_DNA"/>
</dbReference>
<dbReference type="Proteomes" id="UP001278571">
    <property type="component" value="Unassembled WGS sequence"/>
</dbReference>
<organism evidence="1 2">
    <name type="scientific">Streptomyces roseolus</name>
    <dbReference type="NCBI Taxonomy" id="67358"/>
    <lineage>
        <taxon>Bacteria</taxon>
        <taxon>Bacillati</taxon>
        <taxon>Actinomycetota</taxon>
        <taxon>Actinomycetes</taxon>
        <taxon>Kitasatosporales</taxon>
        <taxon>Streptomycetaceae</taxon>
        <taxon>Streptomyces</taxon>
    </lineage>
</organism>
<proteinExistence type="predicted"/>
<gene>
    <name evidence="1" type="ORF">R2363_01760</name>
</gene>
<accession>A0ABU4K064</accession>
<dbReference type="RefSeq" id="WP_319007505.1">
    <property type="nucleotide sequence ID" value="NZ_JAWJZF010000161.1"/>
</dbReference>
<comment type="caution">
    <text evidence="1">The sequence shown here is derived from an EMBL/GenBank/DDBJ whole genome shotgun (WGS) entry which is preliminary data.</text>
</comment>
<evidence type="ECO:0000313" key="1">
    <source>
        <dbReference type="EMBL" id="MDX2290914.1"/>
    </source>
</evidence>
<evidence type="ECO:0000313" key="2">
    <source>
        <dbReference type="Proteomes" id="UP001278571"/>
    </source>
</evidence>
<name>A0ABU4K064_9ACTN</name>
<reference evidence="1 2" key="1">
    <citation type="submission" date="2023-10" db="EMBL/GenBank/DDBJ databases">
        <authorList>
            <person name="Wang X.X."/>
        </authorList>
    </citation>
    <scope>NUCLEOTIDE SEQUENCE [LARGE SCALE GENOMIC DNA]</scope>
    <source>
        <strain evidence="1 2">NBRC 12816</strain>
    </source>
</reference>
<protein>
    <submittedName>
        <fullName evidence="1">Uncharacterized protein</fullName>
    </submittedName>
</protein>